<name>A0A4U6U6T2_SETVI</name>
<evidence type="ECO:0000256" key="1">
    <source>
        <dbReference type="SAM" id="Phobius"/>
    </source>
</evidence>
<organism evidence="2 3">
    <name type="scientific">Setaria viridis</name>
    <name type="common">Green bristlegrass</name>
    <name type="synonym">Setaria italica subsp. viridis</name>
    <dbReference type="NCBI Taxonomy" id="4556"/>
    <lineage>
        <taxon>Eukaryota</taxon>
        <taxon>Viridiplantae</taxon>
        <taxon>Streptophyta</taxon>
        <taxon>Embryophyta</taxon>
        <taxon>Tracheophyta</taxon>
        <taxon>Spermatophyta</taxon>
        <taxon>Magnoliopsida</taxon>
        <taxon>Liliopsida</taxon>
        <taxon>Poales</taxon>
        <taxon>Poaceae</taxon>
        <taxon>PACMAD clade</taxon>
        <taxon>Panicoideae</taxon>
        <taxon>Panicodae</taxon>
        <taxon>Paniceae</taxon>
        <taxon>Cenchrinae</taxon>
        <taxon>Setaria</taxon>
    </lineage>
</organism>
<keyword evidence="1" id="KW-0812">Transmembrane</keyword>
<gene>
    <name evidence="2" type="ORF">SEVIR_6G145060v2</name>
</gene>
<dbReference type="AlphaFoldDB" id="A0A4U6U6T2"/>
<proteinExistence type="predicted"/>
<keyword evidence="1" id="KW-1133">Transmembrane helix</keyword>
<dbReference type="Gramene" id="TKW10175">
    <property type="protein sequence ID" value="TKW10175"/>
    <property type="gene ID" value="SEVIR_6G145060v2"/>
</dbReference>
<evidence type="ECO:0000313" key="3">
    <source>
        <dbReference type="Proteomes" id="UP000298652"/>
    </source>
</evidence>
<dbReference type="EMBL" id="CM016557">
    <property type="protein sequence ID" value="TKW10175.1"/>
    <property type="molecule type" value="Genomic_DNA"/>
</dbReference>
<accession>A0A4U6U6T2</accession>
<feature type="transmembrane region" description="Helical" evidence="1">
    <location>
        <begin position="141"/>
        <end position="161"/>
    </location>
</feature>
<keyword evidence="3" id="KW-1185">Reference proteome</keyword>
<protein>
    <submittedName>
        <fullName evidence="2">Uncharacterized protein</fullName>
    </submittedName>
</protein>
<reference evidence="2" key="1">
    <citation type="submission" date="2019-03" db="EMBL/GenBank/DDBJ databases">
        <title>WGS assembly of Setaria viridis.</title>
        <authorList>
            <person name="Huang P."/>
            <person name="Jenkins J."/>
            <person name="Grimwood J."/>
            <person name="Barry K."/>
            <person name="Healey A."/>
            <person name="Mamidi S."/>
            <person name="Sreedasyam A."/>
            <person name="Shu S."/>
            <person name="Feldman M."/>
            <person name="Wu J."/>
            <person name="Yu Y."/>
            <person name="Chen C."/>
            <person name="Johnson J."/>
            <person name="Rokhsar D."/>
            <person name="Baxter I."/>
            <person name="Schmutz J."/>
            <person name="Brutnell T."/>
            <person name="Kellogg E."/>
        </authorList>
    </citation>
    <scope>NUCLEOTIDE SEQUENCE [LARGE SCALE GENOMIC DNA]</scope>
</reference>
<evidence type="ECO:0000313" key="2">
    <source>
        <dbReference type="EMBL" id="TKW10175.1"/>
    </source>
</evidence>
<sequence length="223" mass="24468">MSEALCAAWRPAPSGEGAAGAASLHPFLSRPSPPPPPPFLTPSFLSDLALVELEGSMASEGSNGKVNGSTRRVRRPPASCKRLEGIERFPNLLFTMLGFFQPLDSQSMEANQGAFCSIPCDIIYKGGEQQFQDLELKKARVCHVFLALTYMLYIYCCLFFLNEWARDSAYFIDRVGYYRSVSKMLVLRDYSLDEKLAKVFAPAKIHVPASSLILASSVGAAIS</sequence>
<dbReference type="Proteomes" id="UP000298652">
    <property type="component" value="Chromosome 6"/>
</dbReference>
<keyword evidence="1" id="KW-0472">Membrane</keyword>